<proteinExistence type="predicted"/>
<dbReference type="Proteomes" id="UP000037386">
    <property type="component" value="Unassembled WGS sequence"/>
</dbReference>
<evidence type="ECO:0000313" key="2">
    <source>
        <dbReference type="EMBL" id="KOR75604.1"/>
    </source>
</evidence>
<gene>
    <name evidence="2" type="ORF">CPX_001394</name>
</gene>
<sequence>MVSYEQPHLDEYAESKDFNNVLDNKFQETLDENNLTKEEEKQETFIIEEIQNENLNTKDTTLNFDEEVKQITESKEKTKKIKNGVVSSERNPKKMIKKINKPTL</sequence>
<name>A0A0M1N0W4_9MOLU</name>
<dbReference type="PATRIC" id="fig|479893.3.peg.177"/>
<accession>A0A0M1N0W4</accession>
<organism evidence="2 3">
    <name type="scientific">Candidatus Phytoplasma pruni</name>
    <dbReference type="NCBI Taxonomy" id="479893"/>
    <lineage>
        <taxon>Bacteria</taxon>
        <taxon>Bacillati</taxon>
        <taxon>Mycoplasmatota</taxon>
        <taxon>Mollicutes</taxon>
        <taxon>Acholeplasmatales</taxon>
        <taxon>Acholeplasmataceae</taxon>
        <taxon>Candidatus Phytoplasma</taxon>
        <taxon>16SrIII (X-disease group)</taxon>
    </lineage>
</organism>
<protein>
    <submittedName>
        <fullName evidence="2">Uncharacterized protein</fullName>
    </submittedName>
</protein>
<feature type="compositionally biased region" description="Basic residues" evidence="1">
    <location>
        <begin position="93"/>
        <end position="104"/>
    </location>
</feature>
<reference evidence="3" key="1">
    <citation type="submission" date="2015-05" db="EMBL/GenBank/DDBJ databases">
        <title>Draft genome sequence of 'Candidatus Phytoplasma Pruni' strain CX, a plant pathogenic bacterium.</title>
        <authorList>
            <person name="Lee I.-M."/>
            <person name="Bottner-Parker K.D."/>
            <person name="Shao J."/>
            <person name="Gundersen-Rindal D.E."/>
            <person name="Zhao Y."/>
            <person name="Davis R.E."/>
        </authorList>
    </citation>
    <scope>NUCLEOTIDE SEQUENCE [LARGE SCALE GENOMIC DNA]</scope>
    <source>
        <strain evidence="3">CX</strain>
    </source>
</reference>
<evidence type="ECO:0000256" key="1">
    <source>
        <dbReference type="SAM" id="MobiDB-lite"/>
    </source>
</evidence>
<feature type="region of interest" description="Disordered" evidence="1">
    <location>
        <begin position="82"/>
        <end position="104"/>
    </location>
</feature>
<dbReference type="EMBL" id="LHCF01000003">
    <property type="protein sequence ID" value="KOR75604.1"/>
    <property type="molecule type" value="Genomic_DNA"/>
</dbReference>
<dbReference type="AlphaFoldDB" id="A0A0M1N0W4"/>
<comment type="caution">
    <text evidence="2">The sequence shown here is derived from an EMBL/GenBank/DDBJ whole genome shotgun (WGS) entry which is preliminary data.</text>
</comment>
<evidence type="ECO:0000313" key="3">
    <source>
        <dbReference type="Proteomes" id="UP000037386"/>
    </source>
</evidence>